<sequence>MKANASESPPKLKRFILSQVQKQPTQNQVTSNKNGPPFKKSKWTPEEDQLLIESVNKNGMGNWSLVCLTVPGRSGKQCRERWINQLCPELNRHSWDPQEDAILIRQHNVYGNFWTKIAQFLPGRSANNIKNRWSWLSRHLVQQNLFSQNISMFLLPHKQNSHPMCVHPGPDQILQTNSQICPKSLLPTVIYPIQRQDITQQQDLKLGFPVEKRPGAIQLTTFSNRQDVSTSMTNLSTDNYKQKSSSGTEIKIQINLPTKYVELEKT</sequence>
<dbReference type="Proteomes" id="UP001470230">
    <property type="component" value="Unassembled WGS sequence"/>
</dbReference>
<evidence type="ECO:0000313" key="4">
    <source>
        <dbReference type="EMBL" id="KAK8891837.1"/>
    </source>
</evidence>
<evidence type="ECO:0008006" key="6">
    <source>
        <dbReference type="Google" id="ProtNLM"/>
    </source>
</evidence>
<dbReference type="InterPro" id="IPR009057">
    <property type="entry name" value="Homeodomain-like_sf"/>
</dbReference>
<dbReference type="PANTHER" id="PTHR45614:SF299">
    <property type="entry name" value="MYB-LIKE DNA-BINDING DOMAIN CONTAINING PROTEIN"/>
    <property type="match status" value="1"/>
</dbReference>
<evidence type="ECO:0000259" key="2">
    <source>
        <dbReference type="PROSITE" id="PS50090"/>
    </source>
</evidence>
<feature type="domain" description="HTH myb-type" evidence="3">
    <location>
        <begin position="35"/>
        <end position="90"/>
    </location>
</feature>
<reference evidence="4 5" key="1">
    <citation type="submission" date="2024-04" db="EMBL/GenBank/DDBJ databases">
        <title>Tritrichomonas musculus Genome.</title>
        <authorList>
            <person name="Alves-Ferreira E."/>
            <person name="Grigg M."/>
            <person name="Lorenzi H."/>
            <person name="Galac M."/>
        </authorList>
    </citation>
    <scope>NUCLEOTIDE SEQUENCE [LARGE SCALE GENOMIC DNA]</scope>
    <source>
        <strain evidence="4 5">EAF2021</strain>
    </source>
</reference>
<dbReference type="SUPFAM" id="SSF46689">
    <property type="entry name" value="Homeodomain-like"/>
    <property type="match status" value="1"/>
</dbReference>
<dbReference type="CDD" id="cd00167">
    <property type="entry name" value="SANT"/>
    <property type="match status" value="2"/>
</dbReference>
<evidence type="ECO:0000313" key="5">
    <source>
        <dbReference type="Proteomes" id="UP001470230"/>
    </source>
</evidence>
<evidence type="ECO:0000259" key="3">
    <source>
        <dbReference type="PROSITE" id="PS51294"/>
    </source>
</evidence>
<organism evidence="4 5">
    <name type="scientific">Tritrichomonas musculus</name>
    <dbReference type="NCBI Taxonomy" id="1915356"/>
    <lineage>
        <taxon>Eukaryota</taxon>
        <taxon>Metamonada</taxon>
        <taxon>Parabasalia</taxon>
        <taxon>Tritrichomonadida</taxon>
        <taxon>Tritrichomonadidae</taxon>
        <taxon>Tritrichomonas</taxon>
    </lineage>
</organism>
<gene>
    <name evidence="4" type="ORF">M9Y10_029059</name>
</gene>
<dbReference type="EMBL" id="JAPFFF010000004">
    <property type="protein sequence ID" value="KAK8891837.1"/>
    <property type="molecule type" value="Genomic_DNA"/>
</dbReference>
<proteinExistence type="predicted"/>
<dbReference type="InterPro" id="IPR017930">
    <property type="entry name" value="Myb_dom"/>
</dbReference>
<dbReference type="Gene3D" id="1.10.10.60">
    <property type="entry name" value="Homeodomain-like"/>
    <property type="match status" value="2"/>
</dbReference>
<comment type="caution">
    <text evidence="4">The sequence shown here is derived from an EMBL/GenBank/DDBJ whole genome shotgun (WGS) entry which is preliminary data.</text>
</comment>
<dbReference type="PROSITE" id="PS50090">
    <property type="entry name" value="MYB_LIKE"/>
    <property type="match status" value="2"/>
</dbReference>
<evidence type="ECO:0000256" key="1">
    <source>
        <dbReference type="SAM" id="MobiDB-lite"/>
    </source>
</evidence>
<feature type="region of interest" description="Disordered" evidence="1">
    <location>
        <begin position="1"/>
        <end position="43"/>
    </location>
</feature>
<protein>
    <recommendedName>
        <fullName evidence="6">Myb-like DNA-binding domain containing protein</fullName>
    </recommendedName>
</protein>
<keyword evidence="5" id="KW-1185">Reference proteome</keyword>
<dbReference type="InterPro" id="IPR050560">
    <property type="entry name" value="MYB_TF"/>
</dbReference>
<dbReference type="Pfam" id="PF00249">
    <property type="entry name" value="Myb_DNA-binding"/>
    <property type="match status" value="2"/>
</dbReference>
<accession>A0ABR2KLP3</accession>
<dbReference type="SMART" id="SM00717">
    <property type="entry name" value="SANT"/>
    <property type="match status" value="2"/>
</dbReference>
<dbReference type="PROSITE" id="PS51294">
    <property type="entry name" value="HTH_MYB"/>
    <property type="match status" value="2"/>
</dbReference>
<name>A0ABR2KLP3_9EUKA</name>
<feature type="domain" description="HTH myb-type" evidence="3">
    <location>
        <begin position="91"/>
        <end position="141"/>
    </location>
</feature>
<feature type="domain" description="Myb-like" evidence="2">
    <location>
        <begin position="35"/>
        <end position="86"/>
    </location>
</feature>
<feature type="compositionally biased region" description="Polar residues" evidence="1">
    <location>
        <begin position="18"/>
        <end position="34"/>
    </location>
</feature>
<feature type="domain" description="Myb-like" evidence="2">
    <location>
        <begin position="87"/>
        <end position="133"/>
    </location>
</feature>
<dbReference type="PANTHER" id="PTHR45614">
    <property type="entry name" value="MYB PROTEIN-RELATED"/>
    <property type="match status" value="1"/>
</dbReference>
<dbReference type="InterPro" id="IPR001005">
    <property type="entry name" value="SANT/Myb"/>
</dbReference>